<evidence type="ECO:0000256" key="2">
    <source>
        <dbReference type="ARBA" id="ARBA00022840"/>
    </source>
</evidence>
<dbReference type="GO" id="GO:0016887">
    <property type="term" value="F:ATP hydrolysis activity"/>
    <property type="evidence" value="ECO:0007669"/>
    <property type="project" value="InterPro"/>
</dbReference>
<dbReference type="InterPro" id="IPR010230">
    <property type="entry name" value="FeS-cluster_ATPase_SufC"/>
</dbReference>
<dbReference type="SUPFAM" id="SSF52540">
    <property type="entry name" value="P-loop containing nucleoside triphosphate hydrolases"/>
    <property type="match status" value="1"/>
</dbReference>
<keyword evidence="2" id="KW-0067">ATP-binding</keyword>
<dbReference type="InterPro" id="IPR027417">
    <property type="entry name" value="P-loop_NTPase"/>
</dbReference>
<dbReference type="PANTHER" id="PTHR43204:SF1">
    <property type="entry name" value="ABC TRANSPORTER I FAMILY MEMBER 6, CHLOROPLASTIC"/>
    <property type="match status" value="1"/>
</dbReference>
<dbReference type="Pfam" id="PF00005">
    <property type="entry name" value="ABC_tran"/>
    <property type="match status" value="1"/>
</dbReference>
<feature type="domain" description="ABC transporter" evidence="3">
    <location>
        <begin position="2"/>
        <end position="245"/>
    </location>
</feature>
<dbReference type="STRING" id="351160.RCIX1574"/>
<dbReference type="Gene3D" id="3.40.50.300">
    <property type="entry name" value="P-loop containing nucleotide triphosphate hydrolases"/>
    <property type="match status" value="1"/>
</dbReference>
<protein>
    <submittedName>
        <fullName evidence="4">Fe-S cluster assembly protein (SufC-like)</fullName>
    </submittedName>
</protein>
<evidence type="ECO:0000313" key="5">
    <source>
        <dbReference type="Proteomes" id="UP000000663"/>
    </source>
</evidence>
<organism evidence="4 5">
    <name type="scientific">Methanocella arvoryzae (strain DSM 22066 / NBRC 105507 / MRE50)</name>
    <dbReference type="NCBI Taxonomy" id="351160"/>
    <lineage>
        <taxon>Archaea</taxon>
        <taxon>Methanobacteriati</taxon>
        <taxon>Methanobacteriota</taxon>
        <taxon>Stenosarchaea group</taxon>
        <taxon>Methanomicrobia</taxon>
        <taxon>Methanocellales</taxon>
        <taxon>Methanocellaceae</taxon>
        <taxon>Methanocella</taxon>
    </lineage>
</organism>
<evidence type="ECO:0000259" key="3">
    <source>
        <dbReference type="PROSITE" id="PS50893"/>
    </source>
</evidence>
<keyword evidence="1" id="KW-0547">Nucleotide-binding</keyword>
<dbReference type="PROSITE" id="PS50893">
    <property type="entry name" value="ABC_TRANSPORTER_2"/>
    <property type="match status" value="1"/>
</dbReference>
<dbReference type="CDD" id="cd03217">
    <property type="entry name" value="ABC_FeS_Assembly"/>
    <property type="match status" value="1"/>
</dbReference>
<dbReference type="Proteomes" id="UP000000663">
    <property type="component" value="Chromosome"/>
</dbReference>
<name>Q0W470_METAR</name>
<dbReference type="AlphaFoldDB" id="Q0W470"/>
<dbReference type="InterPro" id="IPR003439">
    <property type="entry name" value="ABC_transporter-like_ATP-bd"/>
</dbReference>
<dbReference type="PANTHER" id="PTHR43204">
    <property type="entry name" value="ABC TRANSPORTER I FAMILY MEMBER 6, CHLOROPLASTIC"/>
    <property type="match status" value="1"/>
</dbReference>
<dbReference type="PATRIC" id="fig|351160.9.peg.1452"/>
<sequence length="250" mass="27964">MLSIENLTVEVDDKRILNGVNMSIREGETHALFGPNGTGKSSLLFTIAGIPKYKVTDGKIYYKRKDITDAPMDERAKLGIGILFQHPPVIRGVKLRDMVRISMESRNPGKKITDEEIAGLARKLNLESFLDRDVNSGFSGGEIKRSELLQLLAQRPEFVMLDEPDSGVDLVNIGLVGNTINELLEKEKKTMERTKSGLIITHFGNILDFVKADKAYVMMKGKMLCQGNPVELLDDIRKNGYGECMSCMRR</sequence>
<accession>Q0W470</accession>
<evidence type="ECO:0000256" key="1">
    <source>
        <dbReference type="ARBA" id="ARBA00022741"/>
    </source>
</evidence>
<dbReference type="GO" id="GO:0005524">
    <property type="term" value="F:ATP binding"/>
    <property type="evidence" value="ECO:0007669"/>
    <property type="project" value="UniProtKB-KW"/>
</dbReference>
<dbReference type="KEGG" id="rci:RCIX1574"/>
<gene>
    <name evidence="4" type="ORF">RCIX1574</name>
</gene>
<reference evidence="4 5" key="1">
    <citation type="journal article" date="2006" name="Science">
        <title>Genome of rice cluster I archaea -- the key methane producers in the rice rhizosphere.</title>
        <authorList>
            <person name="Erkel C."/>
            <person name="Kube M."/>
            <person name="Reinhardt R."/>
            <person name="Liesack W."/>
        </authorList>
    </citation>
    <scope>NUCLEOTIDE SEQUENCE [LARGE SCALE GENOMIC DNA]</scope>
    <source>
        <strain evidence="5">DSM 22066 / NBRC 105507 / MRE50</strain>
    </source>
</reference>
<dbReference type="OrthoDB" id="18492at2157"/>
<keyword evidence="5" id="KW-1185">Reference proteome</keyword>
<dbReference type="EMBL" id="AM114193">
    <property type="protein sequence ID" value="CAJ36823.1"/>
    <property type="molecule type" value="Genomic_DNA"/>
</dbReference>
<evidence type="ECO:0000313" key="4">
    <source>
        <dbReference type="EMBL" id="CAJ36823.1"/>
    </source>
</evidence>
<dbReference type="eggNOG" id="arCOG04236">
    <property type="taxonomic scope" value="Archaea"/>
</dbReference>
<proteinExistence type="predicted"/>